<dbReference type="InterPro" id="IPR050811">
    <property type="entry name" value="Phosphate_ABC_transporter"/>
</dbReference>
<accession>A0A4R4PQM0</accession>
<keyword evidence="5" id="KW-1185">Reference proteome</keyword>
<dbReference type="AlphaFoldDB" id="A0A4R4PQM0"/>
<dbReference type="OrthoDB" id="3636760at2"/>
<dbReference type="Proteomes" id="UP000295075">
    <property type="component" value="Unassembled WGS sequence"/>
</dbReference>
<organism evidence="4 5">
    <name type="scientific">Kribbella albertanoniae</name>
    <dbReference type="NCBI Taxonomy" id="1266829"/>
    <lineage>
        <taxon>Bacteria</taxon>
        <taxon>Bacillati</taxon>
        <taxon>Actinomycetota</taxon>
        <taxon>Actinomycetes</taxon>
        <taxon>Propionibacteriales</taxon>
        <taxon>Kribbellaceae</taxon>
        <taxon>Kribbella</taxon>
    </lineage>
</organism>
<evidence type="ECO:0000313" key="5">
    <source>
        <dbReference type="Proteomes" id="UP000295075"/>
    </source>
</evidence>
<dbReference type="Gene3D" id="3.40.190.10">
    <property type="entry name" value="Periplasmic binding protein-like II"/>
    <property type="match status" value="2"/>
</dbReference>
<dbReference type="InterPro" id="IPR024370">
    <property type="entry name" value="PBP_domain"/>
</dbReference>
<proteinExistence type="predicted"/>
<name>A0A4R4PQM0_9ACTN</name>
<feature type="domain" description="PBP" evidence="3">
    <location>
        <begin position="36"/>
        <end position="240"/>
    </location>
</feature>
<feature type="signal peptide" evidence="2">
    <location>
        <begin position="1"/>
        <end position="29"/>
    </location>
</feature>
<dbReference type="PANTHER" id="PTHR30570">
    <property type="entry name" value="PERIPLASMIC PHOSPHATE BINDING COMPONENT OF PHOSPHATE ABC TRANSPORTER"/>
    <property type="match status" value="1"/>
</dbReference>
<protein>
    <recommendedName>
        <fullName evidence="3">PBP domain-containing protein</fullName>
    </recommendedName>
</protein>
<comment type="caution">
    <text evidence="4">The sequence shown here is derived from an EMBL/GenBank/DDBJ whole genome shotgun (WGS) entry which is preliminary data.</text>
</comment>
<dbReference type="Pfam" id="PF12849">
    <property type="entry name" value="PBP_like_2"/>
    <property type="match status" value="1"/>
</dbReference>
<keyword evidence="1 2" id="KW-0732">Signal</keyword>
<gene>
    <name evidence="4" type="ORF">E1261_25980</name>
</gene>
<evidence type="ECO:0000256" key="1">
    <source>
        <dbReference type="ARBA" id="ARBA00022729"/>
    </source>
</evidence>
<sequence length="337" mass="33712">MRFTRTARATAIAAAAVALVATSALTAAADPTFTPDANDIVLVGSDTSENVLNDLAAVYNGRTPVPSARLASFDATGTSTITLRSGTTAVTRPNGSSAGISALCSNANVSAARSSRGPAASDCAGLAFLPFAKDSVRWAAHSGVAAVTSLTDAQLTGIYNCTITNWNQVGGPNQVILPLIPQAGSGTRAFWATQVGINSGSLPSCVKDNVGGTAVQEHSSTLIKANAGAIAPFSIGRYNLLTADEKNGTFRGEVAAADSAAYDRNLYNVVKTVGGSVPAGLADVFGDGSGFSSLGTTPFVCEDADTDPATTTAGDVVTANGFLPLGDAANGGTCGVL</sequence>
<reference evidence="4 5" key="1">
    <citation type="submission" date="2019-03" db="EMBL/GenBank/DDBJ databases">
        <title>Draft genome sequences of novel Actinobacteria.</title>
        <authorList>
            <person name="Sahin N."/>
            <person name="Ay H."/>
            <person name="Saygin H."/>
        </authorList>
    </citation>
    <scope>NUCLEOTIDE SEQUENCE [LARGE SCALE GENOMIC DNA]</scope>
    <source>
        <strain evidence="4 5">JCM 30547</strain>
    </source>
</reference>
<dbReference type="EMBL" id="SMKA01000139">
    <property type="protein sequence ID" value="TDC24518.1"/>
    <property type="molecule type" value="Genomic_DNA"/>
</dbReference>
<evidence type="ECO:0000256" key="2">
    <source>
        <dbReference type="SAM" id="SignalP"/>
    </source>
</evidence>
<feature type="chain" id="PRO_5020445940" description="PBP domain-containing protein" evidence="2">
    <location>
        <begin position="30"/>
        <end position="337"/>
    </location>
</feature>
<dbReference type="SUPFAM" id="SSF53850">
    <property type="entry name" value="Periplasmic binding protein-like II"/>
    <property type="match status" value="1"/>
</dbReference>
<evidence type="ECO:0000259" key="3">
    <source>
        <dbReference type="Pfam" id="PF12849"/>
    </source>
</evidence>
<dbReference type="PANTHER" id="PTHR30570:SF1">
    <property type="entry name" value="PHOSPHATE-BINDING PROTEIN PSTS"/>
    <property type="match status" value="1"/>
</dbReference>
<evidence type="ECO:0000313" key="4">
    <source>
        <dbReference type="EMBL" id="TDC24518.1"/>
    </source>
</evidence>
<dbReference type="RefSeq" id="WP_132410893.1">
    <property type="nucleotide sequence ID" value="NZ_SMKA01000139.1"/>
</dbReference>